<feature type="compositionally biased region" description="Polar residues" evidence="7">
    <location>
        <begin position="91"/>
        <end position="100"/>
    </location>
</feature>
<name>A0A2T7PZK3_POMCA</name>
<reference evidence="9 10" key="1">
    <citation type="submission" date="2018-04" db="EMBL/GenBank/DDBJ databases">
        <title>The genome of golden apple snail Pomacea canaliculata provides insight into stress tolerance and invasive adaptation.</title>
        <authorList>
            <person name="Liu C."/>
            <person name="Liu B."/>
            <person name="Ren Y."/>
            <person name="Zhang Y."/>
            <person name="Wang H."/>
            <person name="Li S."/>
            <person name="Jiang F."/>
            <person name="Yin L."/>
            <person name="Zhang G."/>
            <person name="Qian W."/>
            <person name="Fan W."/>
        </authorList>
    </citation>
    <scope>NUCLEOTIDE SEQUENCE [LARGE SCALE GENOMIC DNA]</scope>
    <source>
        <strain evidence="9">SZHN2017</strain>
        <tissue evidence="9">Muscle</tissue>
    </source>
</reference>
<dbReference type="InterPro" id="IPR018488">
    <property type="entry name" value="cNMP-bd_CS"/>
</dbReference>
<dbReference type="SUPFAM" id="SSF51206">
    <property type="entry name" value="cAMP-binding domain-like"/>
    <property type="match status" value="1"/>
</dbReference>
<evidence type="ECO:0000256" key="1">
    <source>
        <dbReference type="ARBA" id="ARBA00022527"/>
    </source>
</evidence>
<proteinExistence type="predicted"/>
<evidence type="ECO:0000313" key="9">
    <source>
        <dbReference type="EMBL" id="PVD38855.1"/>
    </source>
</evidence>
<dbReference type="PROSITE" id="PS50042">
    <property type="entry name" value="CNMP_BINDING_3"/>
    <property type="match status" value="1"/>
</dbReference>
<evidence type="ECO:0000256" key="2">
    <source>
        <dbReference type="ARBA" id="ARBA00022679"/>
    </source>
</evidence>
<keyword evidence="4" id="KW-0418">Kinase</keyword>
<dbReference type="Pfam" id="PF00027">
    <property type="entry name" value="cNMP_binding"/>
    <property type="match status" value="1"/>
</dbReference>
<evidence type="ECO:0000313" key="10">
    <source>
        <dbReference type="Proteomes" id="UP000245119"/>
    </source>
</evidence>
<keyword evidence="1" id="KW-0723">Serine/threonine-protein kinase</keyword>
<dbReference type="Proteomes" id="UP000245119">
    <property type="component" value="Linkage Group LG1"/>
</dbReference>
<evidence type="ECO:0000256" key="3">
    <source>
        <dbReference type="ARBA" id="ARBA00022741"/>
    </source>
</evidence>
<evidence type="ECO:0000256" key="6">
    <source>
        <dbReference type="SAM" id="Coils"/>
    </source>
</evidence>
<evidence type="ECO:0000259" key="8">
    <source>
        <dbReference type="PROSITE" id="PS50042"/>
    </source>
</evidence>
<dbReference type="GO" id="GO:0005524">
    <property type="term" value="F:ATP binding"/>
    <property type="evidence" value="ECO:0007669"/>
    <property type="project" value="UniProtKB-KW"/>
</dbReference>
<dbReference type="PROSITE" id="PS00889">
    <property type="entry name" value="CNMP_BINDING_2"/>
    <property type="match status" value="1"/>
</dbReference>
<keyword evidence="10" id="KW-1185">Reference proteome</keyword>
<feature type="domain" description="Cyclic nucleotide-binding" evidence="8">
    <location>
        <begin position="127"/>
        <end position="242"/>
    </location>
</feature>
<dbReference type="PANTHER" id="PTHR24353">
    <property type="entry name" value="CYCLIC NUCLEOTIDE-DEPENDENT PROTEIN KINASE"/>
    <property type="match status" value="1"/>
</dbReference>
<dbReference type="GO" id="GO:0004674">
    <property type="term" value="F:protein serine/threonine kinase activity"/>
    <property type="evidence" value="ECO:0007669"/>
    <property type="project" value="UniProtKB-KW"/>
</dbReference>
<dbReference type="STRING" id="400727.A0A2T7PZK3"/>
<protein>
    <recommendedName>
        <fullName evidence="8">Cyclic nucleotide-binding domain-containing protein</fullName>
    </recommendedName>
</protein>
<organism evidence="9 10">
    <name type="scientific">Pomacea canaliculata</name>
    <name type="common">Golden apple snail</name>
    <dbReference type="NCBI Taxonomy" id="400727"/>
    <lineage>
        <taxon>Eukaryota</taxon>
        <taxon>Metazoa</taxon>
        <taxon>Spiralia</taxon>
        <taxon>Lophotrochozoa</taxon>
        <taxon>Mollusca</taxon>
        <taxon>Gastropoda</taxon>
        <taxon>Caenogastropoda</taxon>
        <taxon>Architaenioglossa</taxon>
        <taxon>Ampullarioidea</taxon>
        <taxon>Ampullariidae</taxon>
        <taxon>Pomacea</taxon>
    </lineage>
</organism>
<comment type="caution">
    <text evidence="9">The sequence shown here is derived from an EMBL/GenBank/DDBJ whole genome shotgun (WGS) entry which is preliminary data.</text>
</comment>
<dbReference type="AlphaFoldDB" id="A0A2T7PZK3"/>
<sequence length="303" mass="34327">MLIPELREQVKSKDLHIRDLEEELQEKSQALKEKTADVARLKAEVHKLRSVLQLKVEESVASSGKPDILATIVENTATLGPETRAKKQGVSGESPSSNSHGVVEVKHHDKDFRAKQLIKDAILDNGFLKNLDAVQIREIVDCMYEMKFVKGQYVIKEGEIGQHLFVSAEGEFEVEKDGNVLGNIPPGRAFGELAILYNCTRTASVKALTNARVWVMDRRVFQIIMMKTGLQRRDEIIRVLRSRYKKTVRSEDDPFGHADTWRSEVEKVRQQHEGRESEAKAGRSWQRAHVGLVQLTGRVLRAL</sequence>
<accession>A0A2T7PZK3</accession>
<keyword evidence="6" id="KW-0175">Coiled coil</keyword>
<gene>
    <name evidence="9" type="ORF">C0Q70_01479</name>
</gene>
<feature type="coiled-coil region" evidence="6">
    <location>
        <begin position="3"/>
        <end position="51"/>
    </location>
</feature>
<keyword evidence="2" id="KW-0808">Transferase</keyword>
<keyword evidence="5" id="KW-0067">ATP-binding</keyword>
<dbReference type="InterPro" id="IPR000595">
    <property type="entry name" value="cNMP-bd_dom"/>
</dbReference>
<dbReference type="SMART" id="SM00100">
    <property type="entry name" value="cNMP"/>
    <property type="match status" value="1"/>
</dbReference>
<evidence type="ECO:0000256" key="4">
    <source>
        <dbReference type="ARBA" id="ARBA00022777"/>
    </source>
</evidence>
<dbReference type="InterPro" id="IPR014710">
    <property type="entry name" value="RmlC-like_jellyroll"/>
</dbReference>
<keyword evidence="3" id="KW-0547">Nucleotide-binding</keyword>
<feature type="region of interest" description="Disordered" evidence="7">
    <location>
        <begin position="80"/>
        <end position="102"/>
    </location>
</feature>
<dbReference type="InterPro" id="IPR018490">
    <property type="entry name" value="cNMP-bd_dom_sf"/>
</dbReference>
<evidence type="ECO:0000256" key="5">
    <source>
        <dbReference type="ARBA" id="ARBA00022840"/>
    </source>
</evidence>
<dbReference type="EMBL" id="PZQS01000001">
    <property type="protein sequence ID" value="PVD38855.1"/>
    <property type="molecule type" value="Genomic_DNA"/>
</dbReference>
<dbReference type="FunFam" id="2.60.120.10:FF:000072">
    <property type="entry name" value="cGMP-dependent protein kinase"/>
    <property type="match status" value="1"/>
</dbReference>
<evidence type="ECO:0000256" key="7">
    <source>
        <dbReference type="SAM" id="MobiDB-lite"/>
    </source>
</evidence>
<dbReference type="Gene3D" id="2.60.120.10">
    <property type="entry name" value="Jelly Rolls"/>
    <property type="match status" value="1"/>
</dbReference>
<dbReference type="PANTHER" id="PTHR24353:SF147">
    <property type="entry name" value="CGMP-DEPENDENT SERINE_THREONIN PROTEIN KINASE-RELATED"/>
    <property type="match status" value="1"/>
</dbReference>
<dbReference type="OrthoDB" id="63267at2759"/>
<dbReference type="CDD" id="cd00038">
    <property type="entry name" value="CAP_ED"/>
    <property type="match status" value="1"/>
</dbReference>